<dbReference type="PANTHER" id="PTHR34542:SF1">
    <property type="entry name" value="OS08G0359900 PROTEIN"/>
    <property type="match status" value="1"/>
</dbReference>
<evidence type="ECO:0000313" key="1">
    <source>
        <dbReference type="EMBL" id="KAG0495798.1"/>
    </source>
</evidence>
<dbReference type="OrthoDB" id="2018246at2759"/>
<dbReference type="EMBL" id="JADCNL010000001">
    <property type="protein sequence ID" value="KAG0495798.1"/>
    <property type="molecule type" value="Genomic_DNA"/>
</dbReference>
<dbReference type="PANTHER" id="PTHR34542">
    <property type="entry name" value="OS08G0359900 PROTEIN"/>
    <property type="match status" value="1"/>
</dbReference>
<dbReference type="Proteomes" id="UP000636800">
    <property type="component" value="Chromosome 1"/>
</dbReference>
<sequence>MVEALHKLKAFSFHRSAAGGGHSRRSSSADASCFGFRRRKTLKKLLSSCPASPQQTLCGGAFDELSDEALVEKKGFLRAGRSLKELFMSSPPLEETHGDGGVWRRLGRTASYGGGVGRRIGVVGLRYRLLRRSWRPGLGVIPETRTEDDVLLL</sequence>
<proteinExistence type="predicted"/>
<keyword evidence="2" id="KW-1185">Reference proteome</keyword>
<protein>
    <submittedName>
        <fullName evidence="1">Uncharacterized protein</fullName>
    </submittedName>
</protein>
<organism evidence="1 2">
    <name type="scientific">Vanilla planifolia</name>
    <name type="common">Vanilla</name>
    <dbReference type="NCBI Taxonomy" id="51239"/>
    <lineage>
        <taxon>Eukaryota</taxon>
        <taxon>Viridiplantae</taxon>
        <taxon>Streptophyta</taxon>
        <taxon>Embryophyta</taxon>
        <taxon>Tracheophyta</taxon>
        <taxon>Spermatophyta</taxon>
        <taxon>Magnoliopsida</taxon>
        <taxon>Liliopsida</taxon>
        <taxon>Asparagales</taxon>
        <taxon>Orchidaceae</taxon>
        <taxon>Vanilloideae</taxon>
        <taxon>Vanilleae</taxon>
        <taxon>Vanilla</taxon>
    </lineage>
</organism>
<dbReference type="AlphaFoldDB" id="A0A835S1E7"/>
<accession>A0A835S1E7</accession>
<name>A0A835S1E7_VANPL</name>
<gene>
    <name evidence="1" type="ORF">HPP92_000489</name>
</gene>
<evidence type="ECO:0000313" key="2">
    <source>
        <dbReference type="Proteomes" id="UP000636800"/>
    </source>
</evidence>
<comment type="caution">
    <text evidence="1">The sequence shown here is derived from an EMBL/GenBank/DDBJ whole genome shotgun (WGS) entry which is preliminary data.</text>
</comment>
<reference evidence="1 2" key="1">
    <citation type="journal article" date="2020" name="Nat. Food">
        <title>A phased Vanilla planifolia genome enables genetic improvement of flavour and production.</title>
        <authorList>
            <person name="Hasing T."/>
            <person name="Tang H."/>
            <person name="Brym M."/>
            <person name="Khazi F."/>
            <person name="Huang T."/>
            <person name="Chambers A.H."/>
        </authorList>
    </citation>
    <scope>NUCLEOTIDE SEQUENCE [LARGE SCALE GENOMIC DNA]</scope>
    <source>
        <tissue evidence="1">Leaf</tissue>
    </source>
</reference>